<feature type="chain" id="PRO_5019190877" description="Single-stranded DNA-binding protein" evidence="3">
    <location>
        <begin position="26"/>
        <end position="308"/>
    </location>
</feature>
<sequence length="308" mass="33927">MNPAPALNVSLLLSLSRLSLPQAQALSQSYLSSPVSHFSLGLALSRRLPCARFALKHSGGGGRRLLASPSVQSISFLHRRSLCRVLLKMNSLGVRLAMHLRISSLSSSSHAVGMTRTGTQWYSTLLTESDNDEGLNDRVNDDRKNEELDDEFDDFLGSKPDLELQGVDPKRGWGFRGVHKAIICGKVGQGPVQKILRNGKNVTIFTVGTGGMSDQRITREVDMPRPAQWHRIAVHNHILGAYAVQQLSKNSSVYVEGDIETRVYNDSINGEVKSIPEICVRRDGKLRLIKGGESIDTNSLDELREGLF</sequence>
<organism evidence="4 5">
    <name type="scientific">Arachis hypogaea</name>
    <name type="common">Peanut</name>
    <dbReference type="NCBI Taxonomy" id="3818"/>
    <lineage>
        <taxon>Eukaryota</taxon>
        <taxon>Viridiplantae</taxon>
        <taxon>Streptophyta</taxon>
        <taxon>Embryophyta</taxon>
        <taxon>Tracheophyta</taxon>
        <taxon>Spermatophyta</taxon>
        <taxon>Magnoliopsida</taxon>
        <taxon>eudicotyledons</taxon>
        <taxon>Gunneridae</taxon>
        <taxon>Pentapetalae</taxon>
        <taxon>rosids</taxon>
        <taxon>fabids</taxon>
        <taxon>Fabales</taxon>
        <taxon>Fabaceae</taxon>
        <taxon>Papilionoideae</taxon>
        <taxon>50 kb inversion clade</taxon>
        <taxon>dalbergioids sensu lato</taxon>
        <taxon>Dalbergieae</taxon>
        <taxon>Pterocarpus clade</taxon>
        <taxon>Arachis</taxon>
    </lineage>
</organism>
<dbReference type="PANTHER" id="PTHR10302:SF13">
    <property type="entry name" value="SINGLE-STRANDED DNA-BINDING PROTEIN, MITOCHONDRIAL"/>
    <property type="match status" value="1"/>
</dbReference>
<evidence type="ECO:0000313" key="4">
    <source>
        <dbReference type="EMBL" id="RYR73155.1"/>
    </source>
</evidence>
<dbReference type="PROSITE" id="PS50935">
    <property type="entry name" value="SSB"/>
    <property type="match status" value="1"/>
</dbReference>
<dbReference type="SUPFAM" id="SSF50249">
    <property type="entry name" value="Nucleic acid-binding proteins"/>
    <property type="match status" value="1"/>
</dbReference>
<evidence type="ECO:0000256" key="3">
    <source>
        <dbReference type="SAM" id="SignalP"/>
    </source>
</evidence>
<dbReference type="FunFam" id="2.40.50.140:FF:000160">
    <property type="entry name" value="single-stranded DNA-binding protein, mitochondrial"/>
    <property type="match status" value="1"/>
</dbReference>
<keyword evidence="3" id="KW-0732">Signal</keyword>
<dbReference type="GO" id="GO:0042645">
    <property type="term" value="C:mitochondrial nucleoid"/>
    <property type="evidence" value="ECO:0007669"/>
    <property type="project" value="TreeGrafter"/>
</dbReference>
<accession>A0A445ED05</accession>
<dbReference type="Pfam" id="PF00436">
    <property type="entry name" value="SSB"/>
    <property type="match status" value="1"/>
</dbReference>
<dbReference type="AlphaFoldDB" id="A0A445ED05"/>
<protein>
    <recommendedName>
        <fullName evidence="6">Single-stranded DNA-binding protein</fullName>
    </recommendedName>
</protein>
<proteinExistence type="predicted"/>
<evidence type="ECO:0000256" key="2">
    <source>
        <dbReference type="PROSITE-ProRule" id="PRU00252"/>
    </source>
</evidence>
<dbReference type="GO" id="GO:0003697">
    <property type="term" value="F:single-stranded DNA binding"/>
    <property type="evidence" value="ECO:0007669"/>
    <property type="project" value="InterPro"/>
</dbReference>
<keyword evidence="1 2" id="KW-0238">DNA-binding</keyword>
<dbReference type="InterPro" id="IPR000424">
    <property type="entry name" value="Primosome_PriB/ssb"/>
</dbReference>
<dbReference type="EMBL" id="SDMP01000002">
    <property type="protein sequence ID" value="RYR73155.1"/>
    <property type="molecule type" value="Genomic_DNA"/>
</dbReference>
<gene>
    <name evidence="4" type="ORF">Ahy_A02g007483</name>
</gene>
<dbReference type="STRING" id="3818.A0A445ED05"/>
<dbReference type="PANTHER" id="PTHR10302">
    <property type="entry name" value="SINGLE-STRANDED DNA-BINDING PROTEIN"/>
    <property type="match status" value="1"/>
</dbReference>
<dbReference type="InterPro" id="IPR012340">
    <property type="entry name" value="NA-bd_OB-fold"/>
</dbReference>
<evidence type="ECO:0000313" key="5">
    <source>
        <dbReference type="Proteomes" id="UP000289738"/>
    </source>
</evidence>
<name>A0A445ED05_ARAHY</name>
<dbReference type="Gene3D" id="2.40.50.140">
    <property type="entry name" value="Nucleic acid-binding proteins"/>
    <property type="match status" value="1"/>
</dbReference>
<dbReference type="Proteomes" id="UP000289738">
    <property type="component" value="Chromosome A02"/>
</dbReference>
<keyword evidence="5" id="KW-1185">Reference proteome</keyword>
<comment type="caution">
    <text evidence="4">The sequence shown here is derived from an EMBL/GenBank/DDBJ whole genome shotgun (WGS) entry which is preliminary data.</text>
</comment>
<feature type="signal peptide" evidence="3">
    <location>
        <begin position="1"/>
        <end position="25"/>
    </location>
</feature>
<evidence type="ECO:0000256" key="1">
    <source>
        <dbReference type="ARBA" id="ARBA00023125"/>
    </source>
</evidence>
<dbReference type="InterPro" id="IPR011344">
    <property type="entry name" value="ssDNA-bd"/>
</dbReference>
<reference evidence="4 5" key="1">
    <citation type="submission" date="2019-01" db="EMBL/GenBank/DDBJ databases">
        <title>Sequencing of cultivated peanut Arachis hypogaea provides insights into genome evolution and oil improvement.</title>
        <authorList>
            <person name="Chen X."/>
        </authorList>
    </citation>
    <scope>NUCLEOTIDE SEQUENCE [LARGE SCALE GENOMIC DNA]</scope>
    <source>
        <strain evidence="5">cv. Fuhuasheng</strain>
        <tissue evidence="4">Leaves</tissue>
    </source>
</reference>
<evidence type="ECO:0008006" key="6">
    <source>
        <dbReference type="Google" id="ProtNLM"/>
    </source>
</evidence>
<dbReference type="GO" id="GO:0006264">
    <property type="term" value="P:mitochondrial DNA replication"/>
    <property type="evidence" value="ECO:0007669"/>
    <property type="project" value="TreeGrafter"/>
</dbReference>